<dbReference type="InterPro" id="IPR015590">
    <property type="entry name" value="Aldehyde_DH_dom"/>
</dbReference>
<dbReference type="Gene3D" id="3.40.309.10">
    <property type="entry name" value="Aldehyde Dehydrogenase, Chain A, domain 2"/>
    <property type="match status" value="1"/>
</dbReference>
<dbReference type="SUPFAM" id="SSF53720">
    <property type="entry name" value="ALDH-like"/>
    <property type="match status" value="1"/>
</dbReference>
<feature type="domain" description="Aldehyde dehydrogenase" evidence="2">
    <location>
        <begin position="23"/>
        <end position="444"/>
    </location>
</feature>
<feature type="domain" description="MaoC-like" evidence="3">
    <location>
        <begin position="542"/>
        <end position="652"/>
    </location>
</feature>
<dbReference type="OrthoDB" id="9759612at2"/>
<dbReference type="GO" id="GO:0016787">
    <property type="term" value="F:hydrolase activity"/>
    <property type="evidence" value="ECO:0007669"/>
    <property type="project" value="UniProtKB-KW"/>
</dbReference>
<dbReference type="PANTHER" id="PTHR43111:SF1">
    <property type="entry name" value="ALDEHYDE DEHYDROGENASE B-RELATED"/>
    <property type="match status" value="1"/>
</dbReference>
<dbReference type="AlphaFoldDB" id="A0A2S4LVY2"/>
<evidence type="ECO:0000259" key="3">
    <source>
        <dbReference type="Pfam" id="PF01575"/>
    </source>
</evidence>
<dbReference type="Gene3D" id="3.10.129.10">
    <property type="entry name" value="Hotdog Thioesterase"/>
    <property type="match status" value="1"/>
</dbReference>
<sequence>MTAILQSYALDQWFEASTGLVDIPSAIDGRVVARASSAGLDFAAMVAHARGIGGPALRALNFHQRADLLKALATYLNTHKEPLYALAADTGATKRDNLIDIDGGIGTLFAYASRGRRELPSERFVVEGASEALSKGGSFVGVHVLTPLQGVAVHVNAFNFPCWGMLEKLAPALLAGVPVITKPATATAYVTEPVIRLIVESGILPAGALQFVCGATGDLLDHLTGQDVLSFTGSLGTSEKLRNHPAVSRNAVRFIAERDSLNAAVLGPDAGPGTPEFDLFVKEVVREMTVKAGQKCTAIRRIFVPRELETVVGEALTAQLAAIKLGDPRLDEVRMGPLVSLAQREDVRAKVAQIAGEAEILCGDTADGAVIGGDIATGAFMQPVLLRCAKPREARHAHTTEAFGPVATLMGYDSLDEAVALVAMGEGSLVASVFTYDQAVAEALIFGMASYHGRLLVIDRDCAKESTGHGSPLPYLLHGGPGRAGGGEELGGLRGVFHYMQRTALQGSPGRLSLLTGNWIKGAPAPVAATHPFKLDFDALTVGDTVETGARAITLDDIEHFAHFSGDTFYAHMDEEAAKANPFFPGRVAHGYLILAFAAGLFVDPAPGPLLANYGLDSLRFLKPVSPGDTIRVRLTVKQKQAARKPEYGEVRWDAEVFNQDGETVARYELLTMSARRGVVEDLRLGGVPVQ</sequence>
<dbReference type="InterPro" id="IPR016161">
    <property type="entry name" value="Ald_DH/histidinol_DH"/>
</dbReference>
<dbReference type="InterPro" id="IPR029069">
    <property type="entry name" value="HotDog_dom_sf"/>
</dbReference>
<dbReference type="Pfam" id="PF00171">
    <property type="entry name" value="Aldedh"/>
    <property type="match status" value="1"/>
</dbReference>
<reference evidence="4 5" key="1">
    <citation type="submission" date="2018-01" db="EMBL/GenBank/DDBJ databases">
        <title>Genomic Encyclopedia of Type Strains, Phase III (KMG-III): the genomes of soil and plant-associated and newly described type strains.</title>
        <authorList>
            <person name="Whitman W."/>
        </authorList>
    </citation>
    <scope>NUCLEOTIDE SEQUENCE [LARGE SCALE GENOMIC DNA]</scope>
    <source>
        <strain evidence="4 5">1131</strain>
    </source>
</reference>
<dbReference type="Pfam" id="PF01575">
    <property type="entry name" value="MaoC_dehydratas"/>
    <property type="match status" value="1"/>
</dbReference>
<protein>
    <submittedName>
        <fullName evidence="4">Oxepin-CoA hydrolase/3-oxo-5,6-dehydrosuberyl-CoA semialdehyde dehydrogenase</fullName>
    </submittedName>
</protein>
<dbReference type="InterPro" id="IPR002539">
    <property type="entry name" value="MaoC-like_dom"/>
</dbReference>
<dbReference type="InterPro" id="IPR016163">
    <property type="entry name" value="Ald_DH_C"/>
</dbReference>
<dbReference type="NCBIfam" id="NF008868">
    <property type="entry name" value="PRK11903.1"/>
    <property type="match status" value="1"/>
</dbReference>
<keyword evidence="5" id="KW-1185">Reference proteome</keyword>
<comment type="caution">
    <text evidence="4">The sequence shown here is derived from an EMBL/GenBank/DDBJ whole genome shotgun (WGS) entry which is preliminary data.</text>
</comment>
<dbReference type="Gene3D" id="3.40.605.10">
    <property type="entry name" value="Aldehyde Dehydrogenase, Chain A, domain 1"/>
    <property type="match status" value="1"/>
</dbReference>
<dbReference type="RefSeq" id="WP_103720946.1">
    <property type="nucleotide sequence ID" value="NZ_PQFZ01000023.1"/>
</dbReference>
<keyword evidence="4" id="KW-0378">Hydrolase</keyword>
<proteinExistence type="predicted"/>
<evidence type="ECO:0000313" key="4">
    <source>
        <dbReference type="EMBL" id="POR46608.1"/>
    </source>
</evidence>
<dbReference type="GO" id="GO:0016620">
    <property type="term" value="F:oxidoreductase activity, acting on the aldehyde or oxo group of donors, NAD or NADP as acceptor"/>
    <property type="evidence" value="ECO:0007669"/>
    <property type="project" value="InterPro"/>
</dbReference>
<dbReference type="PANTHER" id="PTHR43111">
    <property type="entry name" value="ALDEHYDE DEHYDROGENASE B-RELATED"/>
    <property type="match status" value="1"/>
</dbReference>
<organism evidence="4 5">
    <name type="scientific">Bosea psychrotolerans</name>
    <dbReference type="NCBI Taxonomy" id="1871628"/>
    <lineage>
        <taxon>Bacteria</taxon>
        <taxon>Pseudomonadati</taxon>
        <taxon>Pseudomonadota</taxon>
        <taxon>Alphaproteobacteria</taxon>
        <taxon>Hyphomicrobiales</taxon>
        <taxon>Boseaceae</taxon>
        <taxon>Bosea</taxon>
    </lineage>
</organism>
<accession>A0A2S4LVY2</accession>
<name>A0A2S4LVY2_9HYPH</name>
<dbReference type="EMBL" id="PQFZ01000023">
    <property type="protein sequence ID" value="POR46608.1"/>
    <property type="molecule type" value="Genomic_DNA"/>
</dbReference>
<gene>
    <name evidence="4" type="ORF">CYD53_1234</name>
</gene>
<dbReference type="Proteomes" id="UP000236919">
    <property type="component" value="Unassembled WGS sequence"/>
</dbReference>
<evidence type="ECO:0000313" key="5">
    <source>
        <dbReference type="Proteomes" id="UP000236919"/>
    </source>
</evidence>
<dbReference type="InterPro" id="IPR016162">
    <property type="entry name" value="Ald_DH_N"/>
</dbReference>
<dbReference type="InterPro" id="IPR011966">
    <property type="entry name" value="PaaN-DH"/>
</dbReference>
<keyword evidence="1" id="KW-0560">Oxidoreductase</keyword>
<dbReference type="SUPFAM" id="SSF54637">
    <property type="entry name" value="Thioesterase/thiol ester dehydrase-isomerase"/>
    <property type="match status" value="1"/>
</dbReference>
<evidence type="ECO:0000256" key="1">
    <source>
        <dbReference type="ARBA" id="ARBA00023002"/>
    </source>
</evidence>
<dbReference type="NCBIfam" id="TIGR02278">
    <property type="entry name" value="PaaN-DH"/>
    <property type="match status" value="1"/>
</dbReference>
<dbReference type="CDD" id="cd07128">
    <property type="entry name" value="ALDH_MaoC-N"/>
    <property type="match status" value="1"/>
</dbReference>
<evidence type="ECO:0000259" key="2">
    <source>
        <dbReference type="Pfam" id="PF00171"/>
    </source>
</evidence>